<dbReference type="OrthoDB" id="1724197at2759"/>
<protein>
    <recommendedName>
        <fullName evidence="6">Bacterial surface antigen (D15) domain-containing protein</fullName>
    </recommendedName>
</protein>
<comment type="similarity">
    <text evidence="2">Belongs to the SAM50/omp85 family.</text>
</comment>
<accession>A0A9P6RP64</accession>
<comment type="caution">
    <text evidence="7">The sequence shown here is derived from an EMBL/GenBank/DDBJ whole genome shotgun (WGS) entry which is preliminary data.</text>
</comment>
<reference evidence="7" key="1">
    <citation type="journal article" date="2020" name="Fungal Divers.">
        <title>Resolving the Mortierellaceae phylogeny through synthesis of multi-gene phylogenetics and phylogenomics.</title>
        <authorList>
            <person name="Vandepol N."/>
            <person name="Liber J."/>
            <person name="Desiro A."/>
            <person name="Na H."/>
            <person name="Kennedy M."/>
            <person name="Barry K."/>
            <person name="Grigoriev I.V."/>
            <person name="Miller A.N."/>
            <person name="O'Donnell K."/>
            <person name="Stajich J.E."/>
            <person name="Bonito G."/>
        </authorList>
    </citation>
    <scope>NUCLEOTIDE SEQUENCE</scope>
    <source>
        <strain evidence="7">REB-010B</strain>
    </source>
</reference>
<evidence type="ECO:0000256" key="4">
    <source>
        <dbReference type="ARBA" id="ARBA00022692"/>
    </source>
</evidence>
<name>A0A9P6RP64_9FUNG</name>
<feature type="domain" description="Bacterial surface antigen (D15)" evidence="6">
    <location>
        <begin position="148"/>
        <end position="461"/>
    </location>
</feature>
<dbReference type="InterPro" id="IPR039910">
    <property type="entry name" value="D15-like"/>
</dbReference>
<evidence type="ECO:0000313" key="8">
    <source>
        <dbReference type="Proteomes" id="UP000738325"/>
    </source>
</evidence>
<dbReference type="EMBL" id="JAAAIP010000221">
    <property type="protein sequence ID" value="KAG0322098.1"/>
    <property type="molecule type" value="Genomic_DNA"/>
</dbReference>
<comment type="subcellular location">
    <subcellularLocation>
        <location evidence="1">Mitochondrion outer membrane</location>
        <topology evidence="1">Multi-pass membrane protein</topology>
    </subcellularLocation>
</comment>
<sequence>MAAKQPTQEELAAHRMRQQEFEDAARQVQSLVDNIRHDPMKLHKVTVHGATKTRESFMHRILQPALDARSLHEVIGLSRQAVRRMERFGIFEDVKLQLDSTSEPWLQDRKDLIDLGIWVTEASRLQIKTGTEAGNAEASMYGAMTLKNVFGGAETLSTSMAFGTRTSSAFQFAFATPLLADPDKNLSFNLFSQARNNTQWSSYEEELKGGSLKYTTLSPLGYHEFAYEGNWREVCRPAEKASLSIREQCGHSLKSALTHMWIHDMRDEPLMPSTGHFVRVIQEYAGLGGDVNHLRQEVEAQVARSNEAGYIVSATVKSGYLHSLDGKRSKISDRFFLGGPMSVRGFKSNGLGPREGEDSLGGDAYMSAGVSLLTPFPGLTTRDAFKAHFFANAGTLVSVEPGQTAKKTVDDLTKAPSVSVGAGIVYRHPQVRIELNFALPLMAAKTDAVSRGWQLGLGISFL</sequence>
<keyword evidence="5" id="KW-0472">Membrane</keyword>
<dbReference type="GO" id="GO:0045040">
    <property type="term" value="P:protein insertion into mitochondrial outer membrane"/>
    <property type="evidence" value="ECO:0007669"/>
    <property type="project" value="TreeGrafter"/>
</dbReference>
<dbReference type="Pfam" id="PF01103">
    <property type="entry name" value="Omp85"/>
    <property type="match status" value="1"/>
</dbReference>
<proteinExistence type="inferred from homology"/>
<evidence type="ECO:0000256" key="3">
    <source>
        <dbReference type="ARBA" id="ARBA00022452"/>
    </source>
</evidence>
<dbReference type="AlphaFoldDB" id="A0A9P6RP64"/>
<keyword evidence="3" id="KW-1134">Transmembrane beta strand</keyword>
<evidence type="ECO:0000259" key="6">
    <source>
        <dbReference type="Pfam" id="PF01103"/>
    </source>
</evidence>
<evidence type="ECO:0000313" key="7">
    <source>
        <dbReference type="EMBL" id="KAG0322098.1"/>
    </source>
</evidence>
<dbReference type="PANTHER" id="PTHR12815">
    <property type="entry name" value="SORTING AND ASSEMBLY MACHINERY SAMM50 PROTEIN FAMILY MEMBER"/>
    <property type="match status" value="1"/>
</dbReference>
<evidence type="ECO:0000256" key="5">
    <source>
        <dbReference type="ARBA" id="ARBA00023136"/>
    </source>
</evidence>
<dbReference type="GO" id="GO:0005741">
    <property type="term" value="C:mitochondrial outer membrane"/>
    <property type="evidence" value="ECO:0007669"/>
    <property type="project" value="UniProtKB-SubCell"/>
</dbReference>
<evidence type="ECO:0000256" key="1">
    <source>
        <dbReference type="ARBA" id="ARBA00004374"/>
    </source>
</evidence>
<dbReference type="Gene3D" id="2.40.160.50">
    <property type="entry name" value="membrane protein fhac: a member of the omp85/tpsb transporter family"/>
    <property type="match status" value="1"/>
</dbReference>
<organism evidence="7 8">
    <name type="scientific">Dissophora globulifera</name>
    <dbReference type="NCBI Taxonomy" id="979702"/>
    <lineage>
        <taxon>Eukaryota</taxon>
        <taxon>Fungi</taxon>
        <taxon>Fungi incertae sedis</taxon>
        <taxon>Mucoromycota</taxon>
        <taxon>Mortierellomycotina</taxon>
        <taxon>Mortierellomycetes</taxon>
        <taxon>Mortierellales</taxon>
        <taxon>Mortierellaceae</taxon>
        <taxon>Dissophora</taxon>
    </lineage>
</organism>
<evidence type="ECO:0000256" key="2">
    <source>
        <dbReference type="ARBA" id="ARBA00010913"/>
    </source>
</evidence>
<gene>
    <name evidence="7" type="ORF">BGZ99_003519</name>
</gene>
<dbReference type="Proteomes" id="UP000738325">
    <property type="component" value="Unassembled WGS sequence"/>
</dbReference>
<dbReference type="InterPro" id="IPR000184">
    <property type="entry name" value="Bac_surfAg_D15"/>
</dbReference>
<dbReference type="PANTHER" id="PTHR12815:SF18">
    <property type="entry name" value="SORTING AND ASSEMBLY MACHINERY COMPONENT 50 HOMOLOG"/>
    <property type="match status" value="1"/>
</dbReference>
<keyword evidence="8" id="KW-1185">Reference proteome</keyword>
<keyword evidence="4" id="KW-0812">Transmembrane</keyword>